<accession>A0A328D9U0</accession>
<protein>
    <submittedName>
        <fullName evidence="2">Uncharacterized protein</fullName>
    </submittedName>
</protein>
<comment type="caution">
    <text evidence="2">The sequence shown here is derived from an EMBL/GenBank/DDBJ whole genome shotgun (WGS) entry which is preliminary data.</text>
</comment>
<dbReference type="AlphaFoldDB" id="A0A328D9U0"/>
<dbReference type="Proteomes" id="UP000249390">
    <property type="component" value="Unassembled WGS sequence"/>
</dbReference>
<proteinExistence type="predicted"/>
<dbReference type="EMBL" id="NQVE01000192">
    <property type="protein sequence ID" value="RAL40703.1"/>
    <property type="molecule type" value="Genomic_DNA"/>
</dbReference>
<evidence type="ECO:0000313" key="2">
    <source>
        <dbReference type="EMBL" id="RAL40703.1"/>
    </source>
</evidence>
<sequence>MPSSSPPCTPTHSSSIHFNRRYHFRITAQSPPPCTPSILDLSLLAHRRSPFHRPPHFSIDYNRHRYHLIASPSPPSCTPTPLRFIVAPMPSHPTSISLLQSLISKQRHSGDEAGLGGDRDSSDIGRDTATAMAGALQLRDEQKEQRVGIELCKKCTDDLYAD</sequence>
<gene>
    <name evidence="2" type="ORF">DM860_008401</name>
</gene>
<feature type="compositionally biased region" description="Basic and acidic residues" evidence="1">
    <location>
        <begin position="117"/>
        <end position="126"/>
    </location>
</feature>
<organism evidence="2 3">
    <name type="scientific">Cuscuta australis</name>
    <dbReference type="NCBI Taxonomy" id="267555"/>
    <lineage>
        <taxon>Eukaryota</taxon>
        <taxon>Viridiplantae</taxon>
        <taxon>Streptophyta</taxon>
        <taxon>Embryophyta</taxon>
        <taxon>Tracheophyta</taxon>
        <taxon>Spermatophyta</taxon>
        <taxon>Magnoliopsida</taxon>
        <taxon>eudicotyledons</taxon>
        <taxon>Gunneridae</taxon>
        <taxon>Pentapetalae</taxon>
        <taxon>asterids</taxon>
        <taxon>lamiids</taxon>
        <taxon>Solanales</taxon>
        <taxon>Convolvulaceae</taxon>
        <taxon>Cuscuteae</taxon>
        <taxon>Cuscuta</taxon>
        <taxon>Cuscuta subgen. Grammica</taxon>
        <taxon>Cuscuta sect. Cleistogrammica</taxon>
    </lineage>
</organism>
<keyword evidence="3" id="KW-1185">Reference proteome</keyword>
<reference evidence="2 3" key="1">
    <citation type="submission" date="2018-06" db="EMBL/GenBank/DDBJ databases">
        <title>The Genome of Cuscuta australis (Dodder) Provides Insight into the Evolution of Plant Parasitism.</title>
        <authorList>
            <person name="Liu H."/>
        </authorList>
    </citation>
    <scope>NUCLEOTIDE SEQUENCE [LARGE SCALE GENOMIC DNA]</scope>
    <source>
        <strain evidence="3">cv. Yunnan</strain>
        <tissue evidence="2">Vines</tissue>
    </source>
</reference>
<feature type="region of interest" description="Disordered" evidence="1">
    <location>
        <begin position="107"/>
        <end position="129"/>
    </location>
</feature>
<name>A0A328D9U0_9ASTE</name>
<evidence type="ECO:0000256" key="1">
    <source>
        <dbReference type="SAM" id="MobiDB-lite"/>
    </source>
</evidence>
<evidence type="ECO:0000313" key="3">
    <source>
        <dbReference type="Proteomes" id="UP000249390"/>
    </source>
</evidence>